<evidence type="ECO:0000259" key="3">
    <source>
        <dbReference type="PROSITE" id="PS51123"/>
    </source>
</evidence>
<dbReference type="CDD" id="cd07185">
    <property type="entry name" value="OmpA_C-like"/>
    <property type="match status" value="1"/>
</dbReference>
<dbReference type="Gene3D" id="3.30.1330.60">
    <property type="entry name" value="OmpA-like domain"/>
    <property type="match status" value="1"/>
</dbReference>
<keyword evidence="4" id="KW-0969">Cilium</keyword>
<keyword evidence="4" id="KW-0966">Cell projection</keyword>
<keyword evidence="4" id="KW-0282">Flagellum</keyword>
<keyword evidence="2" id="KW-0175">Coiled coil</keyword>
<dbReference type="SUPFAM" id="SSF103088">
    <property type="entry name" value="OmpA-like"/>
    <property type="match status" value="1"/>
</dbReference>
<accession>A0A8J2VAW1</accession>
<name>A0A8J2VAW1_9FLAO</name>
<evidence type="ECO:0000313" key="5">
    <source>
        <dbReference type="Proteomes" id="UP000652231"/>
    </source>
</evidence>
<proteinExistence type="predicted"/>
<keyword evidence="1" id="KW-0472">Membrane</keyword>
<comment type="caution">
    <text evidence="4">The sequence shown here is derived from an EMBL/GenBank/DDBJ whole genome shotgun (WGS) entry which is preliminary data.</text>
</comment>
<dbReference type="PANTHER" id="PTHR30329">
    <property type="entry name" value="STATOR ELEMENT OF FLAGELLAR MOTOR COMPLEX"/>
    <property type="match status" value="1"/>
</dbReference>
<dbReference type="AlphaFoldDB" id="A0A8J2VAW1"/>
<dbReference type="PROSITE" id="PS51123">
    <property type="entry name" value="OMPA_2"/>
    <property type="match status" value="1"/>
</dbReference>
<keyword evidence="5" id="KW-1185">Reference proteome</keyword>
<protein>
    <submittedName>
        <fullName evidence="4">Flagellar motor protein MotB</fullName>
    </submittedName>
</protein>
<dbReference type="InterPro" id="IPR050330">
    <property type="entry name" value="Bact_OuterMem_StrucFunc"/>
</dbReference>
<dbReference type="EMBL" id="BMGK01000006">
    <property type="protein sequence ID" value="GGD94003.1"/>
    <property type="molecule type" value="Genomic_DNA"/>
</dbReference>
<dbReference type="GO" id="GO:0016020">
    <property type="term" value="C:membrane"/>
    <property type="evidence" value="ECO:0007669"/>
    <property type="project" value="UniProtKB-UniRule"/>
</dbReference>
<dbReference type="Pfam" id="PF00691">
    <property type="entry name" value="OmpA"/>
    <property type="match status" value="1"/>
</dbReference>
<feature type="coiled-coil region" evidence="2">
    <location>
        <begin position="85"/>
        <end position="133"/>
    </location>
</feature>
<sequence length="341" mass="38667">MEVLKTKFLLKTFSNFNIWHKGLLIVSKKKPIKHDAFFILVTLQNMAIKKAIVYLNQKQTKMRKTLLLTIIVAGVLTSCVSKKKYVELEEQLSNTQSTLQKTAIEKEELEKQFAMIEQRVADYNAKINSLKETSEEKYELNDVAMMNRKTKENMRKTLENVDPEILSGAKSLEDSINIAVSHNLMKSISKEGENDDIQIDIDKTVVMISISDKLLFNTASYRVSPKANDLLQKLADVINSEPSLEVMVEGHTDPRSINTAVVEDNWDLSVKRATSIVRLLEDKYNVAPEKLIAAGRGSSIPLVENNSMENMAKNRRTRIVIIPDLDKFFALLDSNESMAEN</sequence>
<dbReference type="PANTHER" id="PTHR30329:SF21">
    <property type="entry name" value="LIPOPROTEIN YIAD-RELATED"/>
    <property type="match status" value="1"/>
</dbReference>
<reference evidence="4" key="2">
    <citation type="submission" date="2020-09" db="EMBL/GenBank/DDBJ databases">
        <authorList>
            <person name="Sun Q."/>
            <person name="Zhou Y."/>
        </authorList>
    </citation>
    <scope>NUCLEOTIDE SEQUENCE</scope>
    <source>
        <strain evidence="4">CGMCC 1.12924</strain>
    </source>
</reference>
<feature type="domain" description="OmpA-like" evidence="3">
    <location>
        <begin position="203"/>
        <end position="325"/>
    </location>
</feature>
<gene>
    <name evidence="4" type="ORF">GCM10011312_17160</name>
</gene>
<reference evidence="4" key="1">
    <citation type="journal article" date="2014" name="Int. J. Syst. Evol. Microbiol.">
        <title>Complete genome sequence of Corynebacterium casei LMG S-19264T (=DSM 44701T), isolated from a smear-ripened cheese.</title>
        <authorList>
            <consortium name="US DOE Joint Genome Institute (JGI-PGF)"/>
            <person name="Walter F."/>
            <person name="Albersmeier A."/>
            <person name="Kalinowski J."/>
            <person name="Ruckert C."/>
        </authorList>
    </citation>
    <scope>NUCLEOTIDE SEQUENCE</scope>
    <source>
        <strain evidence="4">CGMCC 1.12924</strain>
    </source>
</reference>
<evidence type="ECO:0000313" key="4">
    <source>
        <dbReference type="EMBL" id="GGD94003.1"/>
    </source>
</evidence>
<evidence type="ECO:0000256" key="1">
    <source>
        <dbReference type="PROSITE-ProRule" id="PRU00473"/>
    </source>
</evidence>
<dbReference type="InterPro" id="IPR036737">
    <property type="entry name" value="OmpA-like_sf"/>
</dbReference>
<dbReference type="Proteomes" id="UP000652231">
    <property type="component" value="Unassembled WGS sequence"/>
</dbReference>
<organism evidence="4 5">
    <name type="scientific">Planktosalinus lacus</name>
    <dbReference type="NCBI Taxonomy" id="1526573"/>
    <lineage>
        <taxon>Bacteria</taxon>
        <taxon>Pseudomonadati</taxon>
        <taxon>Bacteroidota</taxon>
        <taxon>Flavobacteriia</taxon>
        <taxon>Flavobacteriales</taxon>
        <taxon>Flavobacteriaceae</taxon>
        <taxon>Planktosalinus</taxon>
    </lineage>
</organism>
<evidence type="ECO:0000256" key="2">
    <source>
        <dbReference type="SAM" id="Coils"/>
    </source>
</evidence>
<dbReference type="InterPro" id="IPR006665">
    <property type="entry name" value="OmpA-like"/>
</dbReference>